<dbReference type="InParanoid" id="D3BJJ5"/>
<protein>
    <recommendedName>
        <fullName evidence="1">E3 ubiquitin-protein ligase</fullName>
        <ecNumber evidence="1">2.3.2.27</ecNumber>
    </recommendedName>
</protein>
<accession>D3BJJ5</accession>
<dbReference type="GO" id="GO:0008270">
    <property type="term" value="F:zinc ion binding"/>
    <property type="evidence" value="ECO:0007669"/>
    <property type="project" value="UniProtKB-UniRule"/>
</dbReference>
<keyword evidence="1" id="KW-0862">Zinc</keyword>
<comment type="similarity">
    <text evidence="1">Belongs to the E3 ubiquitin-protein ligase UBR1-like family.</text>
</comment>
<dbReference type="GO" id="GO:0016567">
    <property type="term" value="P:protein ubiquitination"/>
    <property type="evidence" value="ECO:0007669"/>
    <property type="project" value="UniProtKB-UniRule"/>
</dbReference>
<keyword evidence="4" id="KW-1185">Reference proteome</keyword>
<feature type="region of interest" description="Disordered" evidence="2">
    <location>
        <begin position="701"/>
        <end position="729"/>
    </location>
</feature>
<evidence type="ECO:0000256" key="1">
    <source>
        <dbReference type="RuleBase" id="RU366018"/>
    </source>
</evidence>
<dbReference type="Gene3D" id="3.30.40.10">
    <property type="entry name" value="Zinc/RING finger domain, C3HC4 (zinc finger)"/>
    <property type="match status" value="1"/>
</dbReference>
<keyword evidence="1" id="KW-0808">Transferase</keyword>
<dbReference type="UniPathway" id="UPA00143"/>
<sequence>MSILKFLKTLKLKGNISPLKSSSYYSEFKSYLASNEISNEALDLLFEWYTLISVEQYCKDYPSPPSKLCYFGGNGKESIFITCEQCCTFLENYCICNPHEHLENHKLILYKSAGAICDCGNVSIMKSSGFCYNHCDSDCANSNNTTNNTTQMKSGCDDVIENKTVTFSLSSSTTSTISNGQIGNGGGGNSSPVVLSNSTSSCGGVVPISSSANSKTTIMVNDNLYELRLFFRHLFRYLADIVTENLSETTIVAKDNGELIAKIETISQWIVSLLTQSSMLLNLVSEELLGHAIDTGLTMDQHYRLTHAPLQPIILDVVSPTKRSKKSLQSNSNIVEAQNNIDIFIKHNYSIHYLYPFLIHLICNHKPFKYIFLRYFLPIYNDYYHLSFGKSACNGISILSVAYIGEDSLINYVSVDNDPINNLISIIFKQTIRMCKEILENVYLTKNQVEYWFRSDLYILKTIFKIDTVIKHIMSESGQFILDGMFESAASIQALKCVDSLPYVETLGFVKELEANHQSFINALLDDRSDLIANRSISSAISKYISNRTRSSIETPTITTTTTTTTTTSSSTCNSSSTVTPQQFCIVSLLSSIDIYKKDSSNSGMSELVQVSLLDIMIDLWRETTATLDQEQRPLLQQIFLAMIEVDEQFKSYFNSCNVIIETPEEIKKKLDEQKKSVSDKRKKLLQQMRQQQMCFLQQETAGDSMTTTGSPSPSTISIGSPMTPELPSPVAIQQVNHSPISQRHVVSTSESTTSISGLQENNSNNNNNESLESSDDLVCIVCNQCSSIDEPLHVIGLIERSPVMPHHQKQEYERLMQDVSLTVEYRKAYKEVRGRLIQDIQTALQSNESADLIRSMLPMAFPYVYPTYVKSCHHYIHQSCLTKLHESYANGFNCPLCSNQANVIIPLPQTNNNNKHNTLLQLHQSLATFDIKSMKTPVTDKYIWKFLSQNIELLEIKTRTSTLYNEPNEDPYFILTEKEFERELFTLYLLFNSIMSNSNQFTTSHDIQQTNSKLIRTMDPFTSHTFMVYLLYHYHHHNDGNLDGQIQDDLKATVESFYNQIILHYIYKEKQYTNIISTLADIKRSPHMFPNLLENNNNQLPFFRKLYLFTFLFNQWKLDNPQFGQFPPISKSMSTSAIDSSSNNNLRSSPILVSSVSTSNLSSISLMSNNNNCNSPNNNYRQQKPLNPFKLTLEQFSNLDFLLESMGLITLQSYIQTINLREFEKHLEKQPACYPFPLRPYDSVVKLVDLPNRYFDYLKEIVHPLEYCKHCKQLITRSCLICNQKLCLQTSCNNTIRSHMKTCPSQVLGLYLRFEDPGITMLAYNNAQYYKIYRSADGSSTSIIDTSFVLYKKGLKKIYKLWINSTIKKIGHK</sequence>
<gene>
    <name evidence="3" type="ORF">PPL_08722</name>
</gene>
<feature type="compositionally biased region" description="Low complexity" evidence="2">
    <location>
        <begin position="701"/>
        <end position="724"/>
    </location>
</feature>
<dbReference type="GO" id="GO:0071596">
    <property type="term" value="P:ubiquitin-dependent protein catabolic process via the N-end rule pathway"/>
    <property type="evidence" value="ECO:0007669"/>
    <property type="project" value="UniProtKB-UniRule"/>
</dbReference>
<dbReference type="OMA" id="ARTHEDQ"/>
<dbReference type="GO" id="GO:0061630">
    <property type="term" value="F:ubiquitin protein ligase activity"/>
    <property type="evidence" value="ECO:0007669"/>
    <property type="project" value="UniProtKB-UniRule"/>
</dbReference>
<comment type="caution">
    <text evidence="3">The sequence shown here is derived from an EMBL/GenBank/DDBJ whole genome shotgun (WGS) entry which is preliminary data.</text>
</comment>
<dbReference type="EMBL" id="ADBJ01000038">
    <property type="protein sequence ID" value="EFA78075.1"/>
    <property type="molecule type" value="Genomic_DNA"/>
</dbReference>
<organism evidence="3 4">
    <name type="scientific">Heterostelium pallidum (strain ATCC 26659 / Pp 5 / PN500)</name>
    <name type="common">Cellular slime mold</name>
    <name type="synonym">Polysphondylium pallidum</name>
    <dbReference type="NCBI Taxonomy" id="670386"/>
    <lineage>
        <taxon>Eukaryota</taxon>
        <taxon>Amoebozoa</taxon>
        <taxon>Evosea</taxon>
        <taxon>Eumycetozoa</taxon>
        <taxon>Dictyostelia</taxon>
        <taxon>Acytosteliales</taxon>
        <taxon>Acytosteliaceae</taxon>
        <taxon>Heterostelium</taxon>
    </lineage>
</organism>
<dbReference type="EC" id="2.3.2.27" evidence="1"/>
<dbReference type="InterPro" id="IPR039164">
    <property type="entry name" value="UBR1-like"/>
</dbReference>
<dbReference type="RefSeq" id="XP_020430202.1">
    <property type="nucleotide sequence ID" value="XM_020579527.1"/>
</dbReference>
<dbReference type="CDD" id="cd19670">
    <property type="entry name" value="UBR-box_UBR1_2_3"/>
    <property type="match status" value="1"/>
</dbReference>
<evidence type="ECO:0000256" key="2">
    <source>
        <dbReference type="SAM" id="MobiDB-lite"/>
    </source>
</evidence>
<dbReference type="InterPro" id="IPR013083">
    <property type="entry name" value="Znf_RING/FYVE/PHD"/>
</dbReference>
<evidence type="ECO:0000313" key="4">
    <source>
        <dbReference type="Proteomes" id="UP000001396"/>
    </source>
</evidence>
<dbReference type="GeneID" id="31364200"/>
<evidence type="ECO:0000313" key="3">
    <source>
        <dbReference type="EMBL" id="EFA78075.1"/>
    </source>
</evidence>
<comment type="function">
    <text evidence="1">Ubiquitin ligase protein which is a component of the N-end rule pathway. Recognizes and binds to proteins bearing specific N-terminal residues that are destabilizing according to the N-end rule, leading to their ubiquitination and subsequent degradation.</text>
</comment>
<comment type="pathway">
    <text evidence="1">Protein modification; protein ubiquitination.</text>
</comment>
<reference evidence="3 4" key="1">
    <citation type="journal article" date="2011" name="Genome Res.">
        <title>Phylogeny-wide analysis of social amoeba genomes highlights ancient origins for complex intercellular communication.</title>
        <authorList>
            <person name="Heidel A.J."/>
            <person name="Lawal H.M."/>
            <person name="Felder M."/>
            <person name="Schilde C."/>
            <person name="Helps N.R."/>
            <person name="Tunggal B."/>
            <person name="Rivero F."/>
            <person name="John U."/>
            <person name="Schleicher M."/>
            <person name="Eichinger L."/>
            <person name="Platzer M."/>
            <person name="Noegel A.A."/>
            <person name="Schaap P."/>
            <person name="Gloeckner G."/>
        </authorList>
    </citation>
    <scope>NUCLEOTIDE SEQUENCE [LARGE SCALE GENOMIC DNA]</scope>
    <source>
        <strain evidence="4">ATCC 26659 / Pp 5 / PN500</strain>
    </source>
</reference>
<comment type="catalytic activity">
    <reaction evidence="1">
        <text>S-ubiquitinyl-[E2 ubiquitin-conjugating enzyme]-L-cysteine + [acceptor protein]-L-lysine = [E2 ubiquitin-conjugating enzyme]-L-cysteine + N(6)-ubiquitinyl-[acceptor protein]-L-lysine.</text>
        <dbReference type="EC" id="2.3.2.27"/>
    </reaction>
</comment>
<keyword evidence="1" id="KW-0863">Zinc-finger</keyword>
<keyword evidence="1" id="KW-0479">Metal-binding</keyword>
<dbReference type="Proteomes" id="UP000001396">
    <property type="component" value="Unassembled WGS sequence"/>
</dbReference>
<dbReference type="PANTHER" id="PTHR21497:SF30">
    <property type="entry name" value="E3 UBIQUITIN-PROTEIN LIGASE"/>
    <property type="match status" value="1"/>
</dbReference>
<name>D3BJJ5_HETP5</name>
<dbReference type="GO" id="GO:0005737">
    <property type="term" value="C:cytoplasm"/>
    <property type="evidence" value="ECO:0007669"/>
    <property type="project" value="TreeGrafter"/>
</dbReference>
<keyword evidence="1" id="KW-0833">Ubl conjugation pathway</keyword>
<feature type="region of interest" description="Disordered" evidence="2">
    <location>
        <begin position="742"/>
        <end position="771"/>
    </location>
</feature>
<proteinExistence type="inferred from homology"/>
<feature type="compositionally biased region" description="Low complexity" evidence="2">
    <location>
        <begin position="748"/>
        <end position="771"/>
    </location>
</feature>
<dbReference type="GO" id="GO:0000151">
    <property type="term" value="C:ubiquitin ligase complex"/>
    <property type="evidence" value="ECO:0007669"/>
    <property type="project" value="TreeGrafter"/>
</dbReference>
<dbReference type="PANTHER" id="PTHR21497">
    <property type="entry name" value="UBIQUITIN LIGASE E3 ALPHA-RELATED"/>
    <property type="match status" value="1"/>
</dbReference>